<dbReference type="AlphaFoldDB" id="B0G9U0"/>
<organism evidence="1 2">
    <name type="scientific">Dorea formicigenerans ATCC 27755</name>
    <dbReference type="NCBI Taxonomy" id="411461"/>
    <lineage>
        <taxon>Bacteria</taxon>
        <taxon>Bacillati</taxon>
        <taxon>Bacillota</taxon>
        <taxon>Clostridia</taxon>
        <taxon>Lachnospirales</taxon>
        <taxon>Lachnospiraceae</taxon>
        <taxon>Dorea</taxon>
    </lineage>
</organism>
<reference evidence="1 2" key="1">
    <citation type="submission" date="2007-10" db="EMBL/GenBank/DDBJ databases">
        <title>Draft genome sequence of Dorea formicigenerans(ATCC 27755).</title>
        <authorList>
            <person name="Sudarsanam P."/>
            <person name="Ley R."/>
            <person name="Guruge J."/>
            <person name="Turnbaugh P.J."/>
            <person name="Mahowald M."/>
            <person name="Liep D."/>
            <person name="Gordon J."/>
        </authorList>
    </citation>
    <scope>NUCLEOTIDE SEQUENCE [LARGE SCALE GENOMIC DNA]</scope>
    <source>
        <strain evidence="1 2">ATCC 27755</strain>
    </source>
</reference>
<comment type="caution">
    <text evidence="1">The sequence shown here is derived from an EMBL/GenBank/DDBJ whole genome shotgun (WGS) entry which is preliminary data.</text>
</comment>
<gene>
    <name evidence="1" type="ORF">DORFOR_03056</name>
</gene>
<proteinExistence type="predicted"/>
<accession>B0G9U0</accession>
<protein>
    <submittedName>
        <fullName evidence="1">Uncharacterized protein</fullName>
    </submittedName>
</protein>
<dbReference type="PaxDb" id="411461-DORFOR_03056"/>
<reference evidence="1 2" key="2">
    <citation type="submission" date="2007-10" db="EMBL/GenBank/DDBJ databases">
        <authorList>
            <person name="Fulton L."/>
            <person name="Clifton S."/>
            <person name="Fulton B."/>
            <person name="Xu J."/>
            <person name="Minx P."/>
            <person name="Pepin K.H."/>
            <person name="Johnson M."/>
            <person name="Thiruvilangam P."/>
            <person name="Bhonagiri V."/>
            <person name="Nash W.E."/>
            <person name="Wang C."/>
            <person name="Mardis E.R."/>
            <person name="Wilson R.K."/>
        </authorList>
    </citation>
    <scope>NUCLEOTIDE SEQUENCE [LARGE SCALE GENOMIC DNA]</scope>
    <source>
        <strain evidence="1 2">ATCC 27755</strain>
    </source>
</reference>
<evidence type="ECO:0000313" key="1">
    <source>
        <dbReference type="EMBL" id="EDR46444.1"/>
    </source>
</evidence>
<name>B0G9U0_9FIRM</name>
<dbReference type="STRING" id="411461.DORFOR_03056"/>
<dbReference type="EMBL" id="AAXA02000015">
    <property type="protein sequence ID" value="EDR46444.1"/>
    <property type="molecule type" value="Genomic_DNA"/>
</dbReference>
<dbReference type="Proteomes" id="UP000005359">
    <property type="component" value="Unassembled WGS sequence"/>
</dbReference>
<sequence>MCDLKNIVGTLADFGKCPFCMQKWVTKLAGTGFLYTDKSRMKKA</sequence>
<evidence type="ECO:0000313" key="2">
    <source>
        <dbReference type="Proteomes" id="UP000005359"/>
    </source>
</evidence>